<protein>
    <submittedName>
        <fullName evidence="2">Uncharacterized protein</fullName>
    </submittedName>
</protein>
<feature type="region of interest" description="Disordered" evidence="1">
    <location>
        <begin position="1"/>
        <end position="61"/>
    </location>
</feature>
<name>A0A067TGT4_GALM3</name>
<dbReference type="HOGENOM" id="CLU_043065_1_0_1"/>
<organism evidence="2 3">
    <name type="scientific">Galerina marginata (strain CBS 339.88)</name>
    <dbReference type="NCBI Taxonomy" id="685588"/>
    <lineage>
        <taxon>Eukaryota</taxon>
        <taxon>Fungi</taxon>
        <taxon>Dikarya</taxon>
        <taxon>Basidiomycota</taxon>
        <taxon>Agaricomycotina</taxon>
        <taxon>Agaricomycetes</taxon>
        <taxon>Agaricomycetidae</taxon>
        <taxon>Agaricales</taxon>
        <taxon>Agaricineae</taxon>
        <taxon>Strophariaceae</taxon>
        <taxon>Galerina</taxon>
    </lineage>
</organism>
<accession>A0A067TGT4</accession>
<sequence>MTDNATPSSSRAPAGATDKEVPPTMNQGGVNVDRDPSAEPLPEVDTNDRPATPPPPPVPSVNQVFAALQTLSPGSQKLVRDTLTNTLRDKPLPDTVAAPKLLFSSANESLSSSFSNTGYGIHPFLVSLAENGSHIPLSLFTTSATNKLHTEEALIPQKTVINRTSGLKRHIIDIKHFPLEAAMDIGDWHEAWTRYHRFIEKHGDDEAALRWKLHHEFLSQQDNLKRDFTSILKFDIEVRTRYNLNPSAHDEDSYRRRFEAIKLEVLQAEILAAKAASVAESSGNTSSSWKAKQRYNPYPSRDTESSSRNFGSRTDNAVASSSGHSFRAAGASSANTPICLICQRDHRFSTCQESVTQTGKPTTAKYNDNRKLVR</sequence>
<feature type="compositionally biased region" description="Polar residues" evidence="1">
    <location>
        <begin position="1"/>
        <end position="11"/>
    </location>
</feature>
<evidence type="ECO:0000256" key="1">
    <source>
        <dbReference type="SAM" id="MobiDB-lite"/>
    </source>
</evidence>
<keyword evidence="3" id="KW-1185">Reference proteome</keyword>
<dbReference type="AlphaFoldDB" id="A0A067TGT4"/>
<feature type="compositionally biased region" description="Polar residues" evidence="1">
    <location>
        <begin position="352"/>
        <end position="366"/>
    </location>
</feature>
<dbReference type="STRING" id="685588.A0A067TGT4"/>
<evidence type="ECO:0000313" key="3">
    <source>
        <dbReference type="Proteomes" id="UP000027222"/>
    </source>
</evidence>
<dbReference type="Proteomes" id="UP000027222">
    <property type="component" value="Unassembled WGS sequence"/>
</dbReference>
<proteinExistence type="predicted"/>
<dbReference type="EMBL" id="KL142373">
    <property type="protein sequence ID" value="KDR79124.1"/>
    <property type="molecule type" value="Genomic_DNA"/>
</dbReference>
<feature type="region of interest" description="Disordered" evidence="1">
    <location>
        <begin position="282"/>
        <end position="319"/>
    </location>
</feature>
<reference evidence="3" key="1">
    <citation type="journal article" date="2014" name="Proc. Natl. Acad. Sci. U.S.A.">
        <title>Extensive sampling of basidiomycete genomes demonstrates inadequacy of the white-rot/brown-rot paradigm for wood decay fungi.</title>
        <authorList>
            <person name="Riley R."/>
            <person name="Salamov A.A."/>
            <person name="Brown D.W."/>
            <person name="Nagy L.G."/>
            <person name="Floudas D."/>
            <person name="Held B.W."/>
            <person name="Levasseur A."/>
            <person name="Lombard V."/>
            <person name="Morin E."/>
            <person name="Otillar R."/>
            <person name="Lindquist E.A."/>
            <person name="Sun H."/>
            <person name="LaButti K.M."/>
            <person name="Schmutz J."/>
            <person name="Jabbour D."/>
            <person name="Luo H."/>
            <person name="Baker S.E."/>
            <person name="Pisabarro A.G."/>
            <person name="Walton J.D."/>
            <person name="Blanchette R.A."/>
            <person name="Henrissat B."/>
            <person name="Martin F."/>
            <person name="Cullen D."/>
            <person name="Hibbett D.S."/>
            <person name="Grigoriev I.V."/>
        </authorList>
    </citation>
    <scope>NUCLEOTIDE SEQUENCE [LARGE SCALE GENOMIC DNA]</scope>
    <source>
        <strain evidence="3">CBS 339.88</strain>
    </source>
</reference>
<feature type="region of interest" description="Disordered" evidence="1">
    <location>
        <begin position="352"/>
        <end position="374"/>
    </location>
</feature>
<gene>
    <name evidence="2" type="ORF">GALMADRAFT_208594</name>
</gene>
<feature type="compositionally biased region" description="Polar residues" evidence="1">
    <location>
        <begin position="306"/>
        <end position="319"/>
    </location>
</feature>
<evidence type="ECO:0000313" key="2">
    <source>
        <dbReference type="EMBL" id="KDR79124.1"/>
    </source>
</evidence>
<dbReference type="OrthoDB" id="3018720at2759"/>